<dbReference type="EMBL" id="JAOCKX010000002">
    <property type="protein sequence ID" value="MDH2129897.1"/>
    <property type="molecule type" value="Genomic_DNA"/>
</dbReference>
<proteinExistence type="predicted"/>
<evidence type="ECO:0000256" key="1">
    <source>
        <dbReference type="SAM" id="Phobius"/>
    </source>
</evidence>
<keyword evidence="1" id="KW-0472">Membrane</keyword>
<sequence length="169" mass="18321">MTAPLTPAQRSEAEFDLAAARAEIGDRLRNQMSFAEKAMAALMVANGGALVGLFTFIGNVVGKSDAKLQFDTTLLWAAFACFALGVALVLTTHLFAFLSQVNFYNQAAHEMWRHQRTLANGAIDEERDDERRSFVLGTRMMIVGIVTLLLSLFCFMTGSGLSLAGVLPA</sequence>
<accession>A0AA43BAJ9</accession>
<dbReference type="RefSeq" id="WP_279727146.1">
    <property type="nucleotide sequence ID" value="NZ_JAOCKX010000002.1"/>
</dbReference>
<dbReference type="Proteomes" id="UP001162318">
    <property type="component" value="Unassembled WGS sequence"/>
</dbReference>
<keyword evidence="1" id="KW-1133">Transmembrane helix</keyword>
<comment type="caution">
    <text evidence="2">The sequence shown here is derived from an EMBL/GenBank/DDBJ whole genome shotgun (WGS) entry which is preliminary data.</text>
</comment>
<feature type="transmembrane region" description="Helical" evidence="1">
    <location>
        <begin position="141"/>
        <end position="167"/>
    </location>
</feature>
<dbReference type="AlphaFoldDB" id="A0AA43BAJ9"/>
<feature type="transmembrane region" description="Helical" evidence="1">
    <location>
        <begin position="74"/>
        <end position="98"/>
    </location>
</feature>
<gene>
    <name evidence="2" type="ORF">N5J77_02080</name>
</gene>
<protein>
    <submittedName>
        <fullName evidence="2">Uncharacterized protein</fullName>
    </submittedName>
</protein>
<organism evidence="2 3">
    <name type="scientific">Sphingobium yanoikuyae</name>
    <name type="common">Sphingomonas yanoikuyae</name>
    <dbReference type="NCBI Taxonomy" id="13690"/>
    <lineage>
        <taxon>Bacteria</taxon>
        <taxon>Pseudomonadati</taxon>
        <taxon>Pseudomonadota</taxon>
        <taxon>Alphaproteobacteria</taxon>
        <taxon>Sphingomonadales</taxon>
        <taxon>Sphingomonadaceae</taxon>
        <taxon>Sphingobium</taxon>
    </lineage>
</organism>
<keyword evidence="1" id="KW-0812">Transmembrane</keyword>
<reference evidence="2" key="1">
    <citation type="submission" date="2022-09" db="EMBL/GenBank/DDBJ databases">
        <title>Intensive care unit water sources are persistently colonized with multi-drug resistant bacteria and are the site of extensive horizontal gene transfer of antibiotic resistance genes.</title>
        <authorList>
            <person name="Diorio-Toth L."/>
        </authorList>
    </citation>
    <scope>NUCLEOTIDE SEQUENCE</scope>
    <source>
        <strain evidence="2">GD03659</strain>
    </source>
</reference>
<evidence type="ECO:0000313" key="2">
    <source>
        <dbReference type="EMBL" id="MDH2129897.1"/>
    </source>
</evidence>
<feature type="transmembrane region" description="Helical" evidence="1">
    <location>
        <begin position="38"/>
        <end position="62"/>
    </location>
</feature>
<name>A0AA43BAJ9_SPHYA</name>
<evidence type="ECO:0000313" key="3">
    <source>
        <dbReference type="Proteomes" id="UP001162318"/>
    </source>
</evidence>